<feature type="compositionally biased region" description="Low complexity" evidence="3">
    <location>
        <begin position="97"/>
        <end position="119"/>
    </location>
</feature>
<name>A0A9X1UH22_9BURK</name>
<proteinExistence type="predicted"/>
<comment type="caution">
    <text evidence="4">The sequence shown here is derived from an EMBL/GenBank/DDBJ whole genome shotgun (WGS) entry which is preliminary data.</text>
</comment>
<dbReference type="RefSeq" id="WP_238462978.1">
    <property type="nucleotide sequence ID" value="NZ_JAKLJA010000004.1"/>
</dbReference>
<evidence type="ECO:0000256" key="2">
    <source>
        <dbReference type="ARBA" id="ARBA00023054"/>
    </source>
</evidence>
<protein>
    <submittedName>
        <fullName evidence="4">HlyD family efflux transporter periplasmic adaptor subunit</fullName>
    </submittedName>
</protein>
<dbReference type="Gene3D" id="1.10.287.470">
    <property type="entry name" value="Helix hairpin bin"/>
    <property type="match status" value="1"/>
</dbReference>
<reference evidence="4" key="1">
    <citation type="submission" date="2022-01" db="EMBL/GenBank/DDBJ databases">
        <title>Genome sequence and assembly of Parabukholderia sp. RG36.</title>
        <authorList>
            <person name="Chhetri G."/>
        </authorList>
    </citation>
    <scope>NUCLEOTIDE SEQUENCE</scope>
    <source>
        <strain evidence="4">RG36</strain>
    </source>
</reference>
<evidence type="ECO:0000313" key="5">
    <source>
        <dbReference type="Proteomes" id="UP001139308"/>
    </source>
</evidence>
<dbReference type="Proteomes" id="UP001139308">
    <property type="component" value="Unassembled WGS sequence"/>
</dbReference>
<evidence type="ECO:0000313" key="4">
    <source>
        <dbReference type="EMBL" id="MCG5073237.1"/>
    </source>
</evidence>
<dbReference type="GO" id="GO:0030313">
    <property type="term" value="C:cell envelope"/>
    <property type="evidence" value="ECO:0007669"/>
    <property type="project" value="UniProtKB-SubCell"/>
</dbReference>
<dbReference type="PANTHER" id="PTHR32347:SF23">
    <property type="entry name" value="BLL5650 PROTEIN"/>
    <property type="match status" value="1"/>
</dbReference>
<gene>
    <name evidence="4" type="ORF">L5014_07640</name>
</gene>
<evidence type="ECO:0000256" key="3">
    <source>
        <dbReference type="SAM" id="MobiDB-lite"/>
    </source>
</evidence>
<organism evidence="4 5">
    <name type="scientific">Paraburkholderia tagetis</name>
    <dbReference type="NCBI Taxonomy" id="2913261"/>
    <lineage>
        <taxon>Bacteria</taxon>
        <taxon>Pseudomonadati</taxon>
        <taxon>Pseudomonadota</taxon>
        <taxon>Betaproteobacteria</taxon>
        <taxon>Burkholderiales</taxon>
        <taxon>Burkholderiaceae</taxon>
        <taxon>Paraburkholderia</taxon>
    </lineage>
</organism>
<evidence type="ECO:0000256" key="1">
    <source>
        <dbReference type="ARBA" id="ARBA00004196"/>
    </source>
</evidence>
<comment type="subcellular location">
    <subcellularLocation>
        <location evidence="1">Cell envelope</location>
    </subcellularLocation>
</comment>
<feature type="region of interest" description="Disordered" evidence="3">
    <location>
        <begin position="94"/>
        <end position="136"/>
    </location>
</feature>
<sequence length="494" mass="53041">MNAPLRIDASALAILWQLSARAREALSEETLGFVIVNESLALAPYRQAAWWRAPAAVPGAVAAVSGLPQSDPGAPYVQWLGEVCRVLDRRSAHPHARAAAQRGPGQSDQGSQGSQVSQGNAPSATPSPPEQPAADAARKSPYAFTAYALPEPLAADWSAWWPAHALWVPLIDRAGRSLGGVVFARDEPWTQVDEVLFAELACVWSHALAAFAPRASWIERARLALRAGKQRRRALVALACALVVPVPLTVLAPAEVTPKDPFVVRSPLDGVIDRLIAQPNQRVAAGAPLFALDSTALASRYALANKNYATAQEEYRQTAQLAVTDDKDRLDMALRKGKLDASAVELDYTARELARVRVSAPRAGVAVFSDPNDWNGKAVSIGEKVMLLADPAHVELTAWVPAADNVDVVPGATLTLYPKSSPLAAYDARIDTVAYHAEPTPDGIVAYRVRATFVGAAQPPLGAMGTARIHGRWVPLAYWLLRRPLASARQWLGW</sequence>
<dbReference type="Gene3D" id="2.40.50.100">
    <property type="match status" value="1"/>
</dbReference>
<dbReference type="SUPFAM" id="SSF111369">
    <property type="entry name" value="HlyD-like secretion proteins"/>
    <property type="match status" value="1"/>
</dbReference>
<keyword evidence="5" id="KW-1185">Reference proteome</keyword>
<dbReference type="InterPro" id="IPR050465">
    <property type="entry name" value="UPF0194_transport"/>
</dbReference>
<dbReference type="AlphaFoldDB" id="A0A9X1UH22"/>
<dbReference type="EMBL" id="JAKLJA010000004">
    <property type="protein sequence ID" value="MCG5073237.1"/>
    <property type="molecule type" value="Genomic_DNA"/>
</dbReference>
<keyword evidence="2" id="KW-0175">Coiled coil</keyword>
<accession>A0A9X1UH22</accession>
<dbReference type="PANTHER" id="PTHR32347">
    <property type="entry name" value="EFFLUX SYSTEM COMPONENT YKNX-RELATED"/>
    <property type="match status" value="1"/>
</dbReference>